<sequence length="369" mass="41953">MMCLKNKSIFQAVLLCFSSILPLNAVGYELGNDYEVSPKTIRLEHFGAVRGLKKRIESNAIKCNQLHLDWNKWETDTQYNMLPMAINTLAGELKDNPGITSLSFAGTILFEDSVKALAELIKKNSQVVSLTVSPGKTLKKAESKNFCDIWKKVNASGIKSFTVWNSLLTDENLNAVSKDLETNRTLKSFKMEFPVNWVSSQKIHFQEATIQNLLQALKENSTLKSLTLKGVEITQEIIEMVDSPLKINETVFNSKRNDGLLKKKRRLSQEIKQLKILLSETEKSNGNKRKMGNKRVRAIFRIGQLKNELSAVKKKLENKRKAEETIFTLKKNQSQKQEQQFVSTGNAVQDLILYIKKNKPGFRLKLESL</sequence>
<name>A0ABZ2C307_9PROT</name>
<dbReference type="EMBL" id="CP133270">
    <property type="protein sequence ID" value="WVX66453.1"/>
    <property type="molecule type" value="Genomic_DNA"/>
</dbReference>
<dbReference type="Gene3D" id="3.80.10.10">
    <property type="entry name" value="Ribonuclease Inhibitor"/>
    <property type="match status" value="1"/>
</dbReference>
<evidence type="ECO:0000256" key="2">
    <source>
        <dbReference type="SAM" id="SignalP"/>
    </source>
</evidence>
<organism evidence="3 4">
    <name type="scientific">Candidatus Bealeia paramacronuclearis</name>
    <dbReference type="NCBI Taxonomy" id="1921001"/>
    <lineage>
        <taxon>Bacteria</taxon>
        <taxon>Pseudomonadati</taxon>
        <taxon>Pseudomonadota</taxon>
        <taxon>Alphaproteobacteria</taxon>
        <taxon>Holosporales</taxon>
        <taxon>Holosporaceae</taxon>
        <taxon>Candidatus Bealeia</taxon>
    </lineage>
</organism>
<dbReference type="RefSeq" id="WP_331255318.1">
    <property type="nucleotide sequence ID" value="NZ_CP133270.1"/>
</dbReference>
<keyword evidence="1" id="KW-0175">Coiled coil</keyword>
<gene>
    <name evidence="3" type="ORF">Bealeia1_00631</name>
</gene>
<keyword evidence="2" id="KW-0732">Signal</keyword>
<dbReference type="SUPFAM" id="SSF52047">
    <property type="entry name" value="RNI-like"/>
    <property type="match status" value="1"/>
</dbReference>
<accession>A0ABZ2C307</accession>
<evidence type="ECO:0000256" key="1">
    <source>
        <dbReference type="SAM" id="Coils"/>
    </source>
</evidence>
<feature type="chain" id="PRO_5045073623" evidence="2">
    <location>
        <begin position="26"/>
        <end position="369"/>
    </location>
</feature>
<evidence type="ECO:0000313" key="3">
    <source>
        <dbReference type="EMBL" id="WVX66453.1"/>
    </source>
</evidence>
<feature type="coiled-coil region" evidence="1">
    <location>
        <begin position="257"/>
        <end position="332"/>
    </location>
</feature>
<feature type="signal peptide" evidence="2">
    <location>
        <begin position="1"/>
        <end position="25"/>
    </location>
</feature>
<proteinExistence type="predicted"/>
<dbReference type="InterPro" id="IPR032675">
    <property type="entry name" value="LRR_dom_sf"/>
</dbReference>
<reference evidence="3 4" key="1">
    <citation type="journal article" date="2024" name="Environ. Microbiol.">
        <title>Novel evolutionary insights on the interactions of the Holosporales (Alphaproteobacteria) with eukaryotic hosts from comparative genomics.</title>
        <authorList>
            <person name="Giovannini M."/>
            <person name="Petroni G."/>
            <person name="Castelli M."/>
        </authorList>
    </citation>
    <scope>NUCLEOTIDE SEQUENCE [LARGE SCALE GENOMIC DNA]</scope>
    <source>
        <strain evidence="3 4">US_Bl 15I1</strain>
    </source>
</reference>
<protein>
    <submittedName>
        <fullName evidence="3">Leucine-rich repeat domain-containing protein</fullName>
    </submittedName>
</protein>
<evidence type="ECO:0000313" key="4">
    <source>
        <dbReference type="Proteomes" id="UP001330434"/>
    </source>
</evidence>
<keyword evidence="4" id="KW-1185">Reference proteome</keyword>
<dbReference type="Proteomes" id="UP001330434">
    <property type="component" value="Chromosome"/>
</dbReference>